<dbReference type="InterPro" id="IPR014529">
    <property type="entry name" value="UCP026631"/>
</dbReference>
<evidence type="ECO:0000259" key="2">
    <source>
        <dbReference type="Pfam" id="PF03703"/>
    </source>
</evidence>
<feature type="domain" description="YdbS-like PH" evidence="2">
    <location>
        <begin position="83"/>
        <end position="162"/>
    </location>
</feature>
<feature type="domain" description="YdbS-like PH" evidence="2">
    <location>
        <begin position="367"/>
        <end position="433"/>
    </location>
</feature>
<keyword evidence="1" id="KW-0472">Membrane</keyword>
<dbReference type="Proteomes" id="UP000423525">
    <property type="component" value="Chromosome"/>
</dbReference>
<dbReference type="Pfam" id="PF03703">
    <property type="entry name" value="bPH_2"/>
    <property type="match status" value="3"/>
</dbReference>
<dbReference type="PANTHER" id="PTHR34473:SF2">
    <property type="entry name" value="UPF0699 TRANSMEMBRANE PROTEIN YDBT"/>
    <property type="match status" value="1"/>
</dbReference>
<feature type="domain" description="YdbS-like PH" evidence="2">
    <location>
        <begin position="255"/>
        <end position="325"/>
    </location>
</feature>
<dbReference type="AlphaFoldDB" id="A0A6I8M9T9"/>
<accession>A0A6I8M9T9</accession>
<evidence type="ECO:0000313" key="4">
    <source>
        <dbReference type="Proteomes" id="UP000423525"/>
    </source>
</evidence>
<dbReference type="InterPro" id="IPR005182">
    <property type="entry name" value="YdbS-like_PH"/>
</dbReference>
<organism evidence="3 4">
    <name type="scientific">Corynebacterium rouxii</name>
    <dbReference type="NCBI Taxonomy" id="2719119"/>
    <lineage>
        <taxon>Bacteria</taxon>
        <taxon>Bacillati</taxon>
        <taxon>Actinomycetota</taxon>
        <taxon>Actinomycetes</taxon>
        <taxon>Mycobacteriales</taxon>
        <taxon>Corynebacteriaceae</taxon>
        <taxon>Corynebacterium</taxon>
    </lineage>
</organism>
<evidence type="ECO:0000256" key="1">
    <source>
        <dbReference type="SAM" id="Phobius"/>
    </source>
</evidence>
<proteinExistence type="predicted"/>
<dbReference type="PANTHER" id="PTHR34473">
    <property type="entry name" value="UPF0699 TRANSMEMBRANE PROTEIN YDBS"/>
    <property type="match status" value="1"/>
</dbReference>
<keyword evidence="1" id="KW-0812">Transmembrane</keyword>
<dbReference type="PIRSF" id="PIRSF026631">
    <property type="entry name" value="UCP026631"/>
    <property type="match status" value="1"/>
</dbReference>
<evidence type="ECO:0000313" key="3">
    <source>
        <dbReference type="EMBL" id="VZH84609.1"/>
    </source>
</evidence>
<keyword evidence="1" id="KW-1133">Transmembrane helix</keyword>
<protein>
    <submittedName>
        <fullName evidence="3">Membrane protein</fullName>
    </submittedName>
</protein>
<dbReference type="RefSeq" id="WP_155871794.1">
    <property type="nucleotide sequence ID" value="NZ_CP168248.1"/>
</dbReference>
<feature type="transmembrane region" description="Helical" evidence="1">
    <location>
        <begin position="61"/>
        <end position="83"/>
    </location>
</feature>
<feature type="transmembrane region" description="Helical" evidence="1">
    <location>
        <begin position="28"/>
        <end position="46"/>
    </location>
</feature>
<name>A0A6I8M9T9_9CORY</name>
<dbReference type="KEGG" id="crf:FRC0190_00622"/>
<feature type="transmembrane region" description="Helical" evidence="1">
    <location>
        <begin position="181"/>
        <end position="201"/>
    </location>
</feature>
<gene>
    <name evidence="3" type="ORF">FRC0190_00622</name>
</gene>
<dbReference type="EMBL" id="LR738855">
    <property type="protein sequence ID" value="VZH84609.1"/>
    <property type="molecule type" value="Genomic_DNA"/>
</dbReference>
<reference evidence="3 4" key="1">
    <citation type="submission" date="2019-11" db="EMBL/GenBank/DDBJ databases">
        <authorList>
            <person name="Brisse S."/>
        </authorList>
    </citation>
    <scope>NUCLEOTIDE SEQUENCE [LARGE SCALE GENOMIC DNA]</scope>
    <source>
        <strain evidence="3">FRC0190</strain>
    </source>
</reference>
<sequence length="446" mass="49466">MSEIEQTSLHGQRIDVSSMQRVHRLTPLLQFWHSIFALFVVIALNVDKDEVITVMQHQKYLWWVLGGIVVSFLVVWAISGVWWRSIGYSISDTEVIVAKGVINRSVRSARRDRIQAVDIVESVLARIFRVAEVRIETAGGNDSVLTIGYVSKDRAGKIRRFLIEGEIETTKNDLVVPAQRILLATALTHGVWMAVFIGLWFVPGGAAVAIPMLVGVGPSAWNVIDTGWRFTLRLGQPFGGDLAGEGSAGGDSEPTIHVEYGLADRRKQSIPLRRIHAVRMSQPVLWRLCGWWKVTVTVVGYGVDDKKAGTSVLLPVGSKTQAMALVAMLKGVTVDPESPKDVAFSSPRRARWVSPIDVSSQVVELLGDIVVVRWGVVSRRAALVQRSHVQEMTCVEGPIQRWTRLRTVRLDLVHGPVAMSARDLDRDDASKLFTLMGDRKFNTLNN</sequence>